<dbReference type="Proteomes" id="UP000246410">
    <property type="component" value="Unassembled WGS sequence"/>
</dbReference>
<reference evidence="2 3" key="1">
    <citation type="submission" date="2018-05" db="EMBL/GenBank/DDBJ databases">
        <title>Genomic Encyclopedia of Type Strains, Phase IV (KMG-IV): sequencing the most valuable type-strain genomes for metagenomic binning, comparative biology and taxonomic classification.</title>
        <authorList>
            <person name="Goeker M."/>
        </authorList>
    </citation>
    <scope>NUCLEOTIDE SEQUENCE [LARGE SCALE GENOMIC DNA]</scope>
    <source>
        <strain evidence="2 3">DSM 44717</strain>
    </source>
</reference>
<protein>
    <submittedName>
        <fullName evidence="2">Uncharacterized protein</fullName>
    </submittedName>
</protein>
<comment type="caution">
    <text evidence="2">The sequence shown here is derived from an EMBL/GenBank/DDBJ whole genome shotgun (WGS) entry which is preliminary data.</text>
</comment>
<keyword evidence="1" id="KW-1133">Transmembrane helix</keyword>
<dbReference type="EMBL" id="QGTL01000002">
    <property type="protein sequence ID" value="PWV79255.1"/>
    <property type="molecule type" value="Genomic_DNA"/>
</dbReference>
<feature type="transmembrane region" description="Helical" evidence="1">
    <location>
        <begin position="155"/>
        <end position="174"/>
    </location>
</feature>
<evidence type="ECO:0000313" key="3">
    <source>
        <dbReference type="Proteomes" id="UP000246410"/>
    </source>
</evidence>
<evidence type="ECO:0000313" key="2">
    <source>
        <dbReference type="EMBL" id="PWV79255.1"/>
    </source>
</evidence>
<accession>A0A317NW38</accession>
<keyword evidence="1" id="KW-0472">Membrane</keyword>
<proteinExistence type="predicted"/>
<dbReference type="RefSeq" id="WP_146229205.1">
    <property type="nucleotide sequence ID" value="NZ_QGTL01000002.1"/>
</dbReference>
<feature type="transmembrane region" description="Helical" evidence="1">
    <location>
        <begin position="39"/>
        <end position="59"/>
    </location>
</feature>
<gene>
    <name evidence="2" type="ORF">DFR69_102318</name>
</gene>
<feature type="transmembrane region" description="Helical" evidence="1">
    <location>
        <begin position="123"/>
        <end position="143"/>
    </location>
</feature>
<keyword evidence="3" id="KW-1185">Reference proteome</keyword>
<keyword evidence="1" id="KW-0812">Transmembrane</keyword>
<feature type="transmembrane region" description="Helical" evidence="1">
    <location>
        <begin position="84"/>
        <end position="111"/>
    </location>
</feature>
<sequence>MPYVGQVPGQPYPGAAPLAAYTPVPADQGPRVVPEGVRMAFFVMLAGAVVTLLSAAYMLTTIDQIREEALDASGGVLRGNDLDVAVYAGIGGGLLTSAVSAGLWVWMAFACRAGKNWARITSTVFFGINVLFSLIAVVGVFVGNSLGSGGGDVQSMIFTGVTFLIGLAAVVLLWQPRSAAFFAPPVPPGYQPYPPTGPW</sequence>
<evidence type="ECO:0000256" key="1">
    <source>
        <dbReference type="SAM" id="Phobius"/>
    </source>
</evidence>
<name>A0A317NW38_9NOCA</name>
<dbReference type="AlphaFoldDB" id="A0A317NW38"/>
<organism evidence="2 3">
    <name type="scientific">Nocardia neocaledoniensis</name>
    <dbReference type="NCBI Taxonomy" id="236511"/>
    <lineage>
        <taxon>Bacteria</taxon>
        <taxon>Bacillati</taxon>
        <taxon>Actinomycetota</taxon>
        <taxon>Actinomycetes</taxon>
        <taxon>Mycobacteriales</taxon>
        <taxon>Nocardiaceae</taxon>
        <taxon>Nocardia</taxon>
    </lineage>
</organism>